<dbReference type="KEGG" id="vde:111254237"/>
<reference evidence="5" key="1">
    <citation type="submission" date="2021-01" db="UniProtKB">
        <authorList>
            <consortium name="EnsemblMetazoa"/>
        </authorList>
    </citation>
    <scope>IDENTIFICATION</scope>
</reference>
<dbReference type="InterPro" id="IPR029034">
    <property type="entry name" value="Cystine-knot_cytokine"/>
</dbReference>
<sequence>MVTAGTVQKAAASYGLFDRENDRVPGSYRSRPQQVVLPTFARQQQRQQQQQQLQLRKSVNNLYNRNAIWGSSYEDTTVAADGGSSLELLGALPDAVQDEVEVLENRDCCPSVTELIHPLAGVSRSGLILEIYRGENKTQKFYQTSCRRDVKNRPCRFVRSKYELSSRCTQEYSYTYAIVRNLNSNGQWRMDHIRVRSGCACKVIKVTRQRSQEVRRRRK</sequence>
<dbReference type="GO" id="GO:0008083">
    <property type="term" value="F:growth factor activity"/>
    <property type="evidence" value="ECO:0007669"/>
    <property type="project" value="TreeGrafter"/>
</dbReference>
<dbReference type="Proteomes" id="UP000594260">
    <property type="component" value="Unplaced"/>
</dbReference>
<keyword evidence="3" id="KW-0325">Glycoprotein</keyword>
<dbReference type="RefSeq" id="XP_022670599.1">
    <property type="nucleotide sequence ID" value="XM_022814864.1"/>
</dbReference>
<dbReference type="GO" id="GO:0021556">
    <property type="term" value="P:central nervous system formation"/>
    <property type="evidence" value="ECO:0007669"/>
    <property type="project" value="TreeGrafter"/>
</dbReference>
<evidence type="ECO:0000256" key="1">
    <source>
        <dbReference type="ARBA" id="ARBA00022729"/>
    </source>
</evidence>
<protein>
    <recommendedName>
        <fullName evidence="4">Spaetzle domain-containing protein</fullName>
    </recommendedName>
</protein>
<dbReference type="InParanoid" id="A0A7M7KTJ3"/>
<evidence type="ECO:0000256" key="2">
    <source>
        <dbReference type="ARBA" id="ARBA00023157"/>
    </source>
</evidence>
<evidence type="ECO:0000313" key="5">
    <source>
        <dbReference type="EnsemblMetazoa" id="XP_022670599"/>
    </source>
</evidence>
<dbReference type="OrthoDB" id="6381819at2759"/>
<dbReference type="AlphaFoldDB" id="A0A7M7KTJ3"/>
<dbReference type="GO" id="GO:0005615">
    <property type="term" value="C:extracellular space"/>
    <property type="evidence" value="ECO:0007669"/>
    <property type="project" value="UniProtKB-ARBA"/>
</dbReference>
<accession>A0A7M7KTJ3</accession>
<dbReference type="Pfam" id="PF16077">
    <property type="entry name" value="Spaetzle"/>
    <property type="match status" value="1"/>
</dbReference>
<dbReference type="SUPFAM" id="SSF57501">
    <property type="entry name" value="Cystine-knot cytokines"/>
    <property type="match status" value="1"/>
</dbReference>
<dbReference type="Gene3D" id="2.10.90.10">
    <property type="entry name" value="Cystine-knot cytokines"/>
    <property type="match status" value="1"/>
</dbReference>
<proteinExistence type="predicted"/>
<dbReference type="InterPro" id="IPR052444">
    <property type="entry name" value="Spz/Toll_ligand-like"/>
</dbReference>
<dbReference type="GeneID" id="111254237"/>
<dbReference type="PANTHER" id="PTHR23199">
    <property type="entry name" value="NEUROTROPHIN 1-RELATED"/>
    <property type="match status" value="1"/>
</dbReference>
<keyword evidence="6" id="KW-1185">Reference proteome</keyword>
<evidence type="ECO:0000313" key="6">
    <source>
        <dbReference type="Proteomes" id="UP000594260"/>
    </source>
</evidence>
<dbReference type="InterPro" id="IPR032104">
    <property type="entry name" value="Spaetzle"/>
</dbReference>
<keyword evidence="2" id="KW-1015">Disulfide bond</keyword>
<evidence type="ECO:0000256" key="3">
    <source>
        <dbReference type="ARBA" id="ARBA00023180"/>
    </source>
</evidence>
<dbReference type="PANTHER" id="PTHR23199:SF12">
    <property type="entry name" value="NEUROTROPHIN 1-RELATED"/>
    <property type="match status" value="1"/>
</dbReference>
<dbReference type="GO" id="GO:0045087">
    <property type="term" value="P:innate immune response"/>
    <property type="evidence" value="ECO:0007669"/>
    <property type="project" value="TreeGrafter"/>
</dbReference>
<dbReference type="PROSITE" id="PS50270">
    <property type="entry name" value="NGF_2"/>
    <property type="match status" value="1"/>
</dbReference>
<feature type="domain" description="Spaetzle" evidence="4">
    <location>
        <begin position="108"/>
        <end position="203"/>
    </location>
</feature>
<dbReference type="GO" id="GO:0005121">
    <property type="term" value="F:Toll binding"/>
    <property type="evidence" value="ECO:0007669"/>
    <property type="project" value="TreeGrafter"/>
</dbReference>
<organism evidence="5 6">
    <name type="scientific">Varroa destructor</name>
    <name type="common">Honeybee mite</name>
    <dbReference type="NCBI Taxonomy" id="109461"/>
    <lineage>
        <taxon>Eukaryota</taxon>
        <taxon>Metazoa</taxon>
        <taxon>Ecdysozoa</taxon>
        <taxon>Arthropoda</taxon>
        <taxon>Chelicerata</taxon>
        <taxon>Arachnida</taxon>
        <taxon>Acari</taxon>
        <taxon>Parasitiformes</taxon>
        <taxon>Mesostigmata</taxon>
        <taxon>Gamasina</taxon>
        <taxon>Dermanyssoidea</taxon>
        <taxon>Varroidae</taxon>
        <taxon>Varroa</taxon>
    </lineage>
</organism>
<evidence type="ECO:0000259" key="4">
    <source>
        <dbReference type="Pfam" id="PF16077"/>
    </source>
</evidence>
<keyword evidence="1" id="KW-0732">Signal</keyword>
<dbReference type="EnsemblMetazoa" id="XM_022814864">
    <property type="protein sequence ID" value="XP_022670599"/>
    <property type="gene ID" value="LOC111254237"/>
</dbReference>
<name>A0A7M7KTJ3_VARDE</name>